<accession>T0K016</accession>
<sequence>MNDLTELQFRPLKLKAE</sequence>
<dbReference type="EMBL" id="AMYD01002460">
    <property type="protein sequence ID" value="EQB48972.1"/>
    <property type="molecule type" value="Genomic_DNA"/>
</dbReference>
<proteinExistence type="predicted"/>
<evidence type="ECO:0000313" key="1">
    <source>
        <dbReference type="EMBL" id="EQB48972.1"/>
    </source>
</evidence>
<dbReference type="HOGENOM" id="CLU_3431975_0_0_1"/>
<protein>
    <submittedName>
        <fullName evidence="1">Uncharacterized protein</fullName>
    </submittedName>
</protein>
<evidence type="ECO:0000313" key="2">
    <source>
        <dbReference type="Proteomes" id="UP000015530"/>
    </source>
</evidence>
<dbReference type="AlphaFoldDB" id="T0K016"/>
<name>T0K016_COLGC</name>
<gene>
    <name evidence="1" type="ORF">CGLO_11736</name>
</gene>
<reference evidence="2" key="1">
    <citation type="journal article" date="2013" name="Mol. Plant Microbe Interact.">
        <title>Global aspects of pacC regulation of pathogenicity genes in Colletotrichum gloeosporioides as revealed by transcriptome analysis.</title>
        <authorList>
            <person name="Alkan N."/>
            <person name="Meng X."/>
            <person name="Friedlander G."/>
            <person name="Reuveni E."/>
            <person name="Sukno S."/>
            <person name="Sherman A."/>
            <person name="Thon M."/>
            <person name="Fluhr R."/>
            <person name="Prusky D."/>
        </authorList>
    </citation>
    <scope>NUCLEOTIDE SEQUENCE [LARGE SCALE GENOMIC DNA]</scope>
    <source>
        <strain evidence="2">Cg-14</strain>
    </source>
</reference>
<comment type="caution">
    <text evidence="1">The sequence shown here is derived from an EMBL/GenBank/DDBJ whole genome shotgun (WGS) entry which is preliminary data.</text>
</comment>
<dbReference type="Proteomes" id="UP000015530">
    <property type="component" value="Unassembled WGS sequence"/>
</dbReference>
<organism evidence="1 2">
    <name type="scientific">Colletotrichum gloeosporioides (strain Cg-14)</name>
    <name type="common">Anthracnose fungus</name>
    <name type="synonym">Glomerella cingulata</name>
    <dbReference type="NCBI Taxonomy" id="1237896"/>
    <lineage>
        <taxon>Eukaryota</taxon>
        <taxon>Fungi</taxon>
        <taxon>Dikarya</taxon>
        <taxon>Ascomycota</taxon>
        <taxon>Pezizomycotina</taxon>
        <taxon>Sordariomycetes</taxon>
        <taxon>Hypocreomycetidae</taxon>
        <taxon>Glomerellales</taxon>
        <taxon>Glomerellaceae</taxon>
        <taxon>Colletotrichum</taxon>
        <taxon>Colletotrichum gloeosporioides species complex</taxon>
    </lineage>
</organism>